<reference evidence="9" key="1">
    <citation type="submission" date="2022-08" db="EMBL/GenBank/DDBJ databases">
        <title>Nisaea acidiphila sp. nov., isolated from a marine algal debris and emended description of the genus Nisaea Urios et al. 2008.</title>
        <authorList>
            <person name="Kwon K."/>
        </authorList>
    </citation>
    <scope>NUCLEOTIDE SEQUENCE</scope>
    <source>
        <strain evidence="9">MEBiC11861</strain>
    </source>
</reference>
<evidence type="ECO:0000256" key="6">
    <source>
        <dbReference type="ARBA" id="ARBA00023002"/>
    </source>
</evidence>
<comment type="cofactor">
    <cofactor evidence="1">
        <name>FAD</name>
        <dbReference type="ChEBI" id="CHEBI:57692"/>
    </cofactor>
</comment>
<dbReference type="Proteomes" id="UP001060336">
    <property type="component" value="Chromosome"/>
</dbReference>
<accession>A0A9J7AM06</accession>
<evidence type="ECO:0000256" key="5">
    <source>
        <dbReference type="ARBA" id="ARBA00022827"/>
    </source>
</evidence>
<comment type="pathway">
    <text evidence="2">Cofactor biosynthesis; ubiquinone biosynthesis.</text>
</comment>
<dbReference type="PANTHER" id="PTHR43876">
    <property type="entry name" value="UBIQUINONE BIOSYNTHESIS MONOOXYGENASE COQ6, MITOCHONDRIAL"/>
    <property type="match status" value="1"/>
</dbReference>
<dbReference type="NCBIfam" id="TIGR01988">
    <property type="entry name" value="Ubi-OHases"/>
    <property type="match status" value="1"/>
</dbReference>
<evidence type="ECO:0000256" key="2">
    <source>
        <dbReference type="ARBA" id="ARBA00004749"/>
    </source>
</evidence>
<evidence type="ECO:0000256" key="1">
    <source>
        <dbReference type="ARBA" id="ARBA00001974"/>
    </source>
</evidence>
<dbReference type="GO" id="GO:0110142">
    <property type="term" value="C:ubiquinone biosynthesis complex"/>
    <property type="evidence" value="ECO:0007669"/>
    <property type="project" value="UniProtKB-ARBA"/>
</dbReference>
<dbReference type="GO" id="GO:0006744">
    <property type="term" value="P:ubiquinone biosynthetic process"/>
    <property type="evidence" value="ECO:0007669"/>
    <property type="project" value="InterPro"/>
</dbReference>
<dbReference type="KEGG" id="naci:NUH88_11245"/>
<evidence type="ECO:0000259" key="8">
    <source>
        <dbReference type="Pfam" id="PF01494"/>
    </source>
</evidence>
<keyword evidence="7" id="KW-0503">Monooxygenase</keyword>
<organism evidence="9 10">
    <name type="scientific">Nisaea acidiphila</name>
    <dbReference type="NCBI Taxonomy" id="1862145"/>
    <lineage>
        <taxon>Bacteria</taxon>
        <taxon>Pseudomonadati</taxon>
        <taxon>Pseudomonadota</taxon>
        <taxon>Alphaproteobacteria</taxon>
        <taxon>Rhodospirillales</taxon>
        <taxon>Thalassobaculaceae</taxon>
        <taxon>Nisaea</taxon>
    </lineage>
</organism>
<keyword evidence="6" id="KW-0560">Oxidoreductase</keyword>
<evidence type="ECO:0000256" key="7">
    <source>
        <dbReference type="ARBA" id="ARBA00023033"/>
    </source>
</evidence>
<gene>
    <name evidence="9" type="ORF">NUH88_11245</name>
</gene>
<dbReference type="Pfam" id="PF01494">
    <property type="entry name" value="FAD_binding_3"/>
    <property type="match status" value="1"/>
</dbReference>
<keyword evidence="5" id="KW-0274">FAD</keyword>
<proteinExistence type="inferred from homology"/>
<feature type="domain" description="FAD-binding" evidence="8">
    <location>
        <begin position="5"/>
        <end position="321"/>
    </location>
</feature>
<dbReference type="GO" id="GO:0071949">
    <property type="term" value="F:FAD binding"/>
    <property type="evidence" value="ECO:0007669"/>
    <property type="project" value="InterPro"/>
</dbReference>
<evidence type="ECO:0000313" key="9">
    <source>
        <dbReference type="EMBL" id="UUX47994.1"/>
    </source>
</evidence>
<dbReference type="InterPro" id="IPR051205">
    <property type="entry name" value="UbiH/COQ6_monooxygenase"/>
</dbReference>
<evidence type="ECO:0000313" key="10">
    <source>
        <dbReference type="Proteomes" id="UP001060336"/>
    </source>
</evidence>
<evidence type="ECO:0000256" key="3">
    <source>
        <dbReference type="ARBA" id="ARBA00005349"/>
    </source>
</evidence>
<dbReference type="SUPFAM" id="SSF51905">
    <property type="entry name" value="FAD/NAD(P)-binding domain"/>
    <property type="match status" value="1"/>
</dbReference>
<name>A0A9J7AM06_9PROT</name>
<keyword evidence="10" id="KW-1185">Reference proteome</keyword>
<sequence>MTQPDCDVLIVGGGLSGMSAALALRAIGLDVIVIDPVPAEIQTAATHDGRTTAISQSSKRMLERLGVWDAMPVPPCPIGDIRVREGGSPLFLQFDRGDAGSDAMGFIVDNGPLKAGLYREAAGKERLRVVAPASVAALAASAGHVTATLKDGTELTARLTVAADGRPSPTRRRAGIRTTELSYGQTAITCTVRHSRPHDNIAFEHFRPAGPFAMLPLLDDEDGAHRSCLVWSERTATADALLSLSDAEFDLEMQEAFGDTLGTLHVSGKRWAYPLGLIHAERYIGPRLVLVGDAAHGIHPIAGQGFNLGLRDIAALTDTIEDAMRLGIDFGSAPVLEKYQRWRRFDVMSLIAATDGINRLFSNNSAPIKLLRDVGLGLVQRIGPLKRAFMRSAMGTTGNLPRLMQDPSRN</sequence>
<keyword evidence="9" id="KW-0830">Ubiquinone</keyword>
<dbReference type="GO" id="GO:0016705">
    <property type="term" value="F:oxidoreductase activity, acting on paired donors, with incorporation or reduction of molecular oxygen"/>
    <property type="evidence" value="ECO:0007669"/>
    <property type="project" value="InterPro"/>
</dbReference>
<dbReference type="InterPro" id="IPR036188">
    <property type="entry name" value="FAD/NAD-bd_sf"/>
</dbReference>
<dbReference type="PROSITE" id="PS01304">
    <property type="entry name" value="UBIH"/>
    <property type="match status" value="1"/>
</dbReference>
<dbReference type="RefSeq" id="WP_257766503.1">
    <property type="nucleotide sequence ID" value="NZ_CP102480.1"/>
</dbReference>
<protein>
    <submittedName>
        <fullName evidence="9">UbiH/UbiF/VisC/COQ6 family ubiquinone biosynthesis hydroxylase</fullName>
    </submittedName>
</protein>
<evidence type="ECO:0000256" key="4">
    <source>
        <dbReference type="ARBA" id="ARBA00022630"/>
    </source>
</evidence>
<dbReference type="Gene3D" id="3.50.50.60">
    <property type="entry name" value="FAD/NAD(P)-binding domain"/>
    <property type="match status" value="2"/>
</dbReference>
<comment type="similarity">
    <text evidence="3">Belongs to the UbiH/COQ6 family.</text>
</comment>
<dbReference type="InterPro" id="IPR010971">
    <property type="entry name" value="UbiH/COQ6"/>
</dbReference>
<dbReference type="PRINTS" id="PR00420">
    <property type="entry name" value="RNGMNOXGNASE"/>
</dbReference>
<dbReference type="PANTHER" id="PTHR43876:SF7">
    <property type="entry name" value="UBIQUINONE BIOSYNTHESIS MONOOXYGENASE COQ6, MITOCHONDRIAL"/>
    <property type="match status" value="1"/>
</dbReference>
<keyword evidence="4" id="KW-0285">Flavoprotein</keyword>
<dbReference type="FunFam" id="3.50.50.60:FF:000021">
    <property type="entry name" value="Ubiquinone biosynthesis monooxygenase COQ6"/>
    <property type="match status" value="1"/>
</dbReference>
<dbReference type="GO" id="GO:0004497">
    <property type="term" value="F:monooxygenase activity"/>
    <property type="evidence" value="ECO:0007669"/>
    <property type="project" value="UniProtKB-KW"/>
</dbReference>
<dbReference type="EMBL" id="CP102480">
    <property type="protein sequence ID" value="UUX47994.1"/>
    <property type="molecule type" value="Genomic_DNA"/>
</dbReference>
<dbReference type="InterPro" id="IPR018168">
    <property type="entry name" value="Ubi_Hdrlase_CS"/>
</dbReference>
<dbReference type="AlphaFoldDB" id="A0A9J7AM06"/>
<dbReference type="InterPro" id="IPR002938">
    <property type="entry name" value="FAD-bd"/>
</dbReference>